<dbReference type="PANTHER" id="PTHR33546">
    <property type="entry name" value="LARGE, MULTIFUNCTIONAL SECRETED PROTEIN-RELATED"/>
    <property type="match status" value="1"/>
</dbReference>
<gene>
    <name evidence="3" type="ORF">CKO28_13505</name>
</gene>
<accession>A0ABS1DGT1</accession>
<dbReference type="InterPro" id="IPR011041">
    <property type="entry name" value="Quinoprot_gluc/sorb_DH_b-prop"/>
</dbReference>
<dbReference type="Pfam" id="PF07995">
    <property type="entry name" value="GSDH"/>
    <property type="match status" value="1"/>
</dbReference>
<evidence type="ECO:0000256" key="1">
    <source>
        <dbReference type="SAM" id="SignalP"/>
    </source>
</evidence>
<dbReference type="Proteomes" id="UP001296873">
    <property type="component" value="Unassembled WGS sequence"/>
</dbReference>
<dbReference type="InterPro" id="IPR012938">
    <property type="entry name" value="Glc/Sorbosone_DH"/>
</dbReference>
<evidence type="ECO:0000313" key="4">
    <source>
        <dbReference type="Proteomes" id="UP001296873"/>
    </source>
</evidence>
<feature type="chain" id="PRO_5046856899" evidence="1">
    <location>
        <begin position="25"/>
        <end position="416"/>
    </location>
</feature>
<evidence type="ECO:0000313" key="3">
    <source>
        <dbReference type="EMBL" id="MBK1669049.1"/>
    </source>
</evidence>
<dbReference type="InterPro" id="IPR011042">
    <property type="entry name" value="6-blade_b-propeller_TolB-like"/>
</dbReference>
<name>A0ABS1DGT1_9PROT</name>
<dbReference type="EMBL" id="NRRL01000037">
    <property type="protein sequence ID" value="MBK1669049.1"/>
    <property type="molecule type" value="Genomic_DNA"/>
</dbReference>
<feature type="domain" description="Glucose/Sorbosone dehydrogenase" evidence="2">
    <location>
        <begin position="187"/>
        <end position="410"/>
    </location>
</feature>
<keyword evidence="4" id="KW-1185">Reference proteome</keyword>
<sequence>MGTRLGFAAAMAASTLLAGGTALAQGNVQETLDKLQDFRITEAPEPEMVPQDTERAANIRKTLERIKLPDGFEISLYAVVPDARHMAVGPNTAVVFVGTRKERVWTVTDRDKDRVGDEVKQFAPGIPFKFPNGVAFDDQGILYVAGHNRLWAFPAAEFFYEGKDPAVGIVKNKFFPRDEEYFNHAFRVLSHGPDGKLYMSIGQPYNVPSPDQWPMEPKGTIVRLNTDGSGWEVYAHGIRNSVGVEHHPESGNLWFTDNQVDGMGPDIPPGELNKATQKGQHFGFPWYGGGDTRTEPWKDKEPPEGVVFPELTFQAHTANLGLTFYTGSQFPDSYKNDLFVAQHGSWNRKEPVGARVMHVDVDAEGNVVSKTPFAEGWLTENDEYLGRPVDVAQLPDGSLLVSDDFTGAIYRIHYEG</sequence>
<organism evidence="3 4">
    <name type="scientific">Rhodovibrio sodomensis</name>
    <dbReference type="NCBI Taxonomy" id="1088"/>
    <lineage>
        <taxon>Bacteria</taxon>
        <taxon>Pseudomonadati</taxon>
        <taxon>Pseudomonadota</taxon>
        <taxon>Alphaproteobacteria</taxon>
        <taxon>Rhodospirillales</taxon>
        <taxon>Rhodovibrionaceae</taxon>
        <taxon>Rhodovibrio</taxon>
    </lineage>
</organism>
<proteinExistence type="predicted"/>
<dbReference type="Gene3D" id="2.120.10.30">
    <property type="entry name" value="TolB, C-terminal domain"/>
    <property type="match status" value="1"/>
</dbReference>
<protein>
    <submittedName>
        <fullName evidence="3">Sorbosone dehydrogenase</fullName>
    </submittedName>
</protein>
<dbReference type="PANTHER" id="PTHR33546:SF1">
    <property type="entry name" value="LARGE, MULTIFUNCTIONAL SECRETED PROTEIN"/>
    <property type="match status" value="1"/>
</dbReference>
<evidence type="ECO:0000259" key="2">
    <source>
        <dbReference type="Pfam" id="PF07995"/>
    </source>
</evidence>
<reference evidence="3 4" key="1">
    <citation type="journal article" date="2020" name="Microorganisms">
        <title>Osmotic Adaptation and Compatible Solute Biosynthesis of Phototrophic Bacteria as Revealed from Genome Analyses.</title>
        <authorList>
            <person name="Imhoff J.F."/>
            <person name="Rahn T."/>
            <person name="Kunzel S."/>
            <person name="Keller A."/>
            <person name="Neulinger S.C."/>
        </authorList>
    </citation>
    <scope>NUCLEOTIDE SEQUENCE [LARGE SCALE GENOMIC DNA]</scope>
    <source>
        <strain evidence="3 4">DSM 9895</strain>
    </source>
</reference>
<feature type="signal peptide" evidence="1">
    <location>
        <begin position="1"/>
        <end position="24"/>
    </location>
</feature>
<keyword evidence="1" id="KW-0732">Signal</keyword>
<dbReference type="SUPFAM" id="SSF50952">
    <property type="entry name" value="Soluble quinoprotein glucose dehydrogenase"/>
    <property type="match status" value="1"/>
</dbReference>
<dbReference type="RefSeq" id="WP_200341376.1">
    <property type="nucleotide sequence ID" value="NZ_NRRL01000037.1"/>
</dbReference>
<comment type="caution">
    <text evidence="3">The sequence shown here is derived from an EMBL/GenBank/DDBJ whole genome shotgun (WGS) entry which is preliminary data.</text>
</comment>